<evidence type="ECO:0000256" key="2">
    <source>
        <dbReference type="ARBA" id="ARBA00023157"/>
    </source>
</evidence>
<reference evidence="6" key="1">
    <citation type="journal article" date="2019" name="Int. J. Syst. Evol. Microbiol.">
        <title>The Global Catalogue of Microorganisms (GCM) 10K type strain sequencing project: providing services to taxonomists for standard genome sequencing and annotation.</title>
        <authorList>
            <consortium name="The Broad Institute Genomics Platform"/>
            <consortium name="The Broad Institute Genome Sequencing Center for Infectious Disease"/>
            <person name="Wu L."/>
            <person name="Ma J."/>
        </authorList>
    </citation>
    <scope>NUCLEOTIDE SEQUENCE [LARGE SCALE GENOMIC DNA]</scope>
    <source>
        <strain evidence="6">JCM 14718</strain>
    </source>
</reference>
<dbReference type="Pfam" id="PF00089">
    <property type="entry name" value="Trypsin"/>
    <property type="match status" value="1"/>
</dbReference>
<dbReference type="PANTHER" id="PTHR24276:SF98">
    <property type="entry name" value="FI18310P1-RELATED"/>
    <property type="match status" value="1"/>
</dbReference>
<evidence type="ECO:0000256" key="3">
    <source>
        <dbReference type="SAM" id="SignalP"/>
    </source>
</evidence>
<dbReference type="PROSITE" id="PS50240">
    <property type="entry name" value="TRYPSIN_DOM"/>
    <property type="match status" value="1"/>
</dbReference>
<feature type="signal peptide" evidence="3">
    <location>
        <begin position="1"/>
        <end position="31"/>
    </location>
</feature>
<dbReference type="SMART" id="SM00020">
    <property type="entry name" value="Tryp_SPc"/>
    <property type="match status" value="1"/>
</dbReference>
<keyword evidence="2" id="KW-1015">Disulfide bond</keyword>
<feature type="chain" id="PRO_5047049347" description="Peptidase S1 domain-containing protein" evidence="3">
    <location>
        <begin position="32"/>
        <end position="513"/>
    </location>
</feature>
<evidence type="ECO:0000313" key="6">
    <source>
        <dbReference type="Proteomes" id="UP001500618"/>
    </source>
</evidence>
<gene>
    <name evidence="5" type="ORF">GCM10009765_79420</name>
</gene>
<dbReference type="PRINTS" id="PR00722">
    <property type="entry name" value="CHYMOTRYPSIN"/>
</dbReference>
<dbReference type="InterPro" id="IPR001254">
    <property type="entry name" value="Trypsin_dom"/>
</dbReference>
<organism evidence="5 6">
    <name type="scientific">Fodinicola feengrottensis</name>
    <dbReference type="NCBI Taxonomy" id="435914"/>
    <lineage>
        <taxon>Bacteria</taxon>
        <taxon>Bacillati</taxon>
        <taxon>Actinomycetota</taxon>
        <taxon>Actinomycetes</taxon>
        <taxon>Mycobacteriales</taxon>
        <taxon>Fodinicola</taxon>
    </lineage>
</organism>
<dbReference type="CDD" id="cd00190">
    <property type="entry name" value="Tryp_SPc"/>
    <property type="match status" value="1"/>
</dbReference>
<keyword evidence="6" id="KW-1185">Reference proteome</keyword>
<protein>
    <recommendedName>
        <fullName evidence="4">Peptidase S1 domain-containing protein</fullName>
    </recommendedName>
</protein>
<dbReference type="Proteomes" id="UP001500618">
    <property type="component" value="Unassembled WGS sequence"/>
</dbReference>
<evidence type="ECO:0000259" key="4">
    <source>
        <dbReference type="PROSITE" id="PS50240"/>
    </source>
</evidence>
<proteinExistence type="inferred from homology"/>
<dbReference type="InterPro" id="IPR001314">
    <property type="entry name" value="Peptidase_S1A"/>
</dbReference>
<dbReference type="SUPFAM" id="SSF50494">
    <property type="entry name" value="Trypsin-like serine proteases"/>
    <property type="match status" value="2"/>
</dbReference>
<dbReference type="EMBL" id="BAAANY010000043">
    <property type="protein sequence ID" value="GAA1719148.1"/>
    <property type="molecule type" value="Genomic_DNA"/>
</dbReference>
<dbReference type="RefSeq" id="WP_344315157.1">
    <property type="nucleotide sequence ID" value="NZ_BAAANY010000043.1"/>
</dbReference>
<comment type="caution">
    <text evidence="5">The sequence shown here is derived from an EMBL/GenBank/DDBJ whole genome shotgun (WGS) entry which is preliminary data.</text>
</comment>
<dbReference type="Gene3D" id="2.40.10.10">
    <property type="entry name" value="Trypsin-like serine proteases"/>
    <property type="match status" value="2"/>
</dbReference>
<evidence type="ECO:0000313" key="5">
    <source>
        <dbReference type="EMBL" id="GAA1719148.1"/>
    </source>
</evidence>
<keyword evidence="3" id="KW-0732">Signal</keyword>
<dbReference type="PROSITE" id="PS00134">
    <property type="entry name" value="TRYPSIN_HIS"/>
    <property type="match status" value="1"/>
</dbReference>
<dbReference type="Pfam" id="PF13365">
    <property type="entry name" value="Trypsin_2"/>
    <property type="match status" value="1"/>
</dbReference>
<dbReference type="InterPro" id="IPR043504">
    <property type="entry name" value="Peptidase_S1_PA_chymotrypsin"/>
</dbReference>
<sequence length="513" mass="53559">MRIHRPHRGTSLLAVFLVLAATGLFASPAQAIVGGVESSKPYAFLGSLERPESPRPDKHVCGVSVLAPQWVISASHCAAPPNQAAVGTPRGWRVRIGSLSASSGGQVVDVDKFYRLATPRPDGFFGRDLSLLHLRTPVRAVPIRLASATPPDHTPARIVGWGMTCDDRNNPACFPDKLREADTAVQPISACSTGLAGQELCIGSLDGSVAATNMDSGGPALVREKGRWVLAGIVSGGNANQPVLYTDVTKRAAWINGIVDGTAVPPEVPVPSLAGTVELDRCMASVVRTPDARPGSKALLLTNGHCVEGARPAVGSALVDQPANRPIAIQDSEGYDKVTATANRLVYATMTGTDIALYRLDKTYAQLAAQGEKVFQVTTKPVGAGAHVDVLSGAYRQPCTVQAVISHLREAGYQQDNSFRWAATDNCYLGPGYSGSAVIASDGNTIVGVHNTSNRDGAQCTDGNPCEVAANGTVTSVQGRTYGQQINAIPACLTAQSTLDLFAPGCVLARPAA</sequence>
<feature type="domain" description="Peptidase S1" evidence="4">
    <location>
        <begin position="32"/>
        <end position="260"/>
    </location>
</feature>
<dbReference type="InterPro" id="IPR050430">
    <property type="entry name" value="Peptidase_S1"/>
</dbReference>
<comment type="similarity">
    <text evidence="1">Belongs to the peptidase S1 family.</text>
</comment>
<name>A0ABP4V9D7_9ACTN</name>
<dbReference type="PANTHER" id="PTHR24276">
    <property type="entry name" value="POLYSERASE-RELATED"/>
    <property type="match status" value="1"/>
</dbReference>
<dbReference type="InterPro" id="IPR009003">
    <property type="entry name" value="Peptidase_S1_PA"/>
</dbReference>
<accession>A0ABP4V9D7</accession>
<dbReference type="InterPro" id="IPR018114">
    <property type="entry name" value="TRYPSIN_HIS"/>
</dbReference>
<evidence type="ECO:0000256" key="1">
    <source>
        <dbReference type="ARBA" id="ARBA00007664"/>
    </source>
</evidence>